<protein>
    <recommendedName>
        <fullName evidence="2">MABP domain-containing protein</fullName>
    </recommendedName>
</protein>
<evidence type="ECO:0000256" key="1">
    <source>
        <dbReference type="SAM" id="Phobius"/>
    </source>
</evidence>
<sequence>MEKRSSFSSNACHARDGDRRARQSRWLEPLREKLWLGKRLAFLLMLLIYSTGAFAQAYITDLFIIGHDKESTANNLKDLKKKEGWTVINYDLNKNAGGWFIYLCYKVSDNANPETDYITDICASTKNNSKLVYDGRTYYKVPNSTPLAFDGDLNKNAGGEFIYLYYTKERKNLSSWGGSKRVMTGLTVSNNTSDHHVVWREGRSGACDLNQQAGGDYIYLHQKFATQTLKIKEHPTMAAPVYDGTNKTLVSKTASGNYGTMEYRVNGGSWTTNLPTAKNVGNYNVEYRLNASYANASEVTSKTVTLSPPVVQPSSFTAQFNQLYRKVELDWAVGNIPGNYKDYKWEIYRGNAKIATVGPEGPLSFDDTEFTNESNVTYSAYYVSNFWPSGTKNSNAVRTATVNTTRRVPVNITEAKSESDRIIFKWKSDGYPSGWGNKFNIYVDNEKSPIATITPNDNQEDFQWEHRTTDKHSDRKAFTDPVTGVPYVEEPLNGCTPHNYRIEGVIGSKKLNEATVNRKAIGNGTQFYSLDATKGVFPGTVKLSWRVNMQGSTDAKTYIVDRRRAEKETEPWVTLHRTSSSDEYVFYTDETPLPGQYYDYRVTVLDKCSDGSLIETAITDIGFAQTTGTVSGRVTYGSTGIAVAGVQVMVKKTGSMNEDSVQYRSMRFINDGGAVSWTYPEPTYAQEKLSRGDFSMQMWIKPEEFAQKWVARLNDKVALGFNESGKLIFSDGTNEYNFGLTLKRNKYNHVAMIRSGKNLTCYLIDANTDGTLLVRKNRQTLKNNVDTLNMIGAKRFELGNFKGYVDEFRLWTKSLTEDEIKENYDHMLVGNERNLETYWTFDEGLNTQFFDYSRDGSVYHQHHGRIGSSVQSSTDTPSELALKAKTDTDGNYIIQGIPFTGEGTTYAIEPKLGIHDFNPTQNLRYVSNNSLVHNQVDFTDISSFPVKGTVYYAGTDYPVEGVCFYVDGIICSKDGEVVYSNAAGEYEISVPIGEHFISVAKSGHVFTNAGRYPAASDTVRTTENFNSKITGLDFYDETLVNFTGRIVGGSIEGNKPVGFAQSKNNIGVTEFVLTPVNTLPNMNVVRTENEGVLSIDVNTNTVPIASATSHINSNSWRGANTDAKKLYIRTDSVTGEFSAMVPPLQYTVSKMTVVGNGAEVGPSVSIDLTNPNMVQSDTLYNEDGTEYELYEYNTMLKQTYHSSPSFIVKQQGRNDGSFGISEFTLEDELGRLEINDIYSVDDNGTVTYKYGAPLFIKEDSYTFEIEGFEEYTNADNDVKSHVPLKGNRVVVNNALSASQSVYVEDGNVNGVDVKAGEVADITSNELTLDDNGKTTYKWIAGLPNIAEPYTRTISINYDIEGRLLDWSGNGMTGIILGDLPTGNNFVTAGPDKLLMILRDPPGTNSSATWTSGESVTHSEIKGSTFSENFTTKFNHKFGFKNAVIVGTPATGTITEAEVADDLSVGVKVEASGESSNTNTYVTTITTDISTSGAPEYVGDNGDVFVGTATNIIFGKARNIGFQRDGSGVKLGLENIVTTGMKFGTAFTYTRYYIENVLFPNWEQMLTKFLNYAPTQSDIDSYENNSSEVKYFTTLKPTDADYGKSGTYTAKPPKFMLPGIVYEDSVKWVRTQIDNWKIYLKQNEEAKVKAFEKRDKYLKLNRSFDSGSSITYTLQKDESSKHTYEWNCAAGVVASNTFGFTLAGLGFDCTIENETLGGRHESTEDETANTTTFSYTLAEEGDDDAITVDIFDYDGYGPIFRTRGGQTCNPYEGEVVTKYYEPGTIIMEATMQIEVPKIAVDVPIMNDVPTGTAANYTLQLSNQSEIDEDVYYKLLIPDESNPNGANLMIDGKPVTDSRIIKIPAGQTVTKALQLKQTNTSILDYENIAVVLASQFQYDPTSTWEVISDTVYISAHFVPSSSDVKLAISNSLMNTETGSDLVLTFSNFDRNYHNLKAFRVQYKRPGTTDWIQLKEFVLNSKDKTNSNEMLPSTGANVALPLPMADYNDGNYTFRVVSVATYGPDEVYRYSEELSLVKDMMRPRPLGQPEPADGVLDIGEDLSVTFNENILKGELTKTANFKVTGVLNGAEIDHETALNLSGAENVATTDADIMLANKDFSIDAWINLKGGVGTLLSHGRGTKKLIVGINETNQLVVKIDNESYTSTRSIPTNKWAFLTMNITAGGMLTASVADDANETELFKNKEVNIYGGNGPLTVGNNISGAIHELLLWDEAHDISTALANRSKTKSPSTRHLIGYWKMNEGEGIVIRDYARNRHMTMPNETWYINNENKAVSLDGQHYVSINTADINAFPEDDGAIEFWVRGDKQDAVAQLLQLGEVGLWTNEQGELQFTIKGAYKEAAQMESIATSSGNILDNAWHHIAVNILRQGATAVYVDGKRCLTVNGANVGAISADKLMVGAKRTSVSPGIYSYDRPFKGEVDEIRVWNATLNADLLNKYRKVRLVGNEDGLVVYYPFEKRQLDSGNQLQTVGNDADLTGSGHTAQLLTLASKKSDINYTDEAPALRTKPIETNVSFNFVASDNKVVIELDEDPAVIEGCTINLTVRDLRDVNGNFSEPAIWSVFVNRKELAWKENVITAQHQVKDATTLTATVVNNGGQQQMWTLSGMPSWLTPSEEYGSTNPRSETIVTFSVNPATPIGKYEETIYLKGNDGIEIPLTLNFCVTGELPQWNLNPRDFETSMNVIGRVELLGMPLTDADDILAAFVGDECRGVAHLEYKDRYDGYYATINIYGNSGDENKPITFRAYDALTGNLYPAVEPDRNIKFEALTLIGKYADPVVFNLLDKIEQSTELKAGWNWISLNVKAEDMNTQTIFEKIATEVITIKSQNNGWLMYEDGEWAGSMTAALNNSQMYAVQMKNDCTLRVLGKGVNSSNTTITINPGWNWVSYYGRQVATVGDALAGMQPVDGDILKAQSGISYFDTYEWEGTIPMMEPGAGYMVKSATNNQRIYGYSAITGAKAPKLKIVALEEEAGDLGTNTFKPVDFRNYSGNAIMTVQIMNGKQPMSNTELGIFIDDECRASAVTDSRGIAYLTIPGDDSAKLTFKIVVGNDIADANETLTYEKDAVYGSPKHPFVIDISTVTGILSMNIDLLGSKTIFDLQGRRISPQNVIKNNIYIIDGQKCIVR</sequence>
<feature type="domain" description="MABP" evidence="2">
    <location>
        <begin position="1"/>
        <end position="170"/>
    </location>
</feature>
<dbReference type="Gene3D" id="2.60.40.10">
    <property type="entry name" value="Immunoglobulins"/>
    <property type="match status" value="1"/>
</dbReference>
<dbReference type="Pfam" id="PF13385">
    <property type="entry name" value="Laminin_G_3"/>
    <property type="match status" value="3"/>
</dbReference>
<dbReference type="GO" id="GO:0005737">
    <property type="term" value="C:cytoplasm"/>
    <property type="evidence" value="ECO:0007669"/>
    <property type="project" value="UniProtKB-ARBA"/>
</dbReference>
<dbReference type="SUPFAM" id="SSF49899">
    <property type="entry name" value="Concanavalin A-like lectins/glucanases"/>
    <property type="match status" value="3"/>
</dbReference>
<dbReference type="Proteomes" id="UP000249375">
    <property type="component" value="Chromosome"/>
</dbReference>
<dbReference type="InterPro" id="IPR023341">
    <property type="entry name" value="MABP"/>
</dbReference>
<dbReference type="GO" id="GO:0004553">
    <property type="term" value="F:hydrolase activity, hydrolyzing O-glycosyl compounds"/>
    <property type="evidence" value="ECO:0007669"/>
    <property type="project" value="UniProtKB-ARBA"/>
</dbReference>
<organism evidence="3 4">
    <name type="scientific">Pseudoprevotella muciniphila</name>
    <dbReference type="NCBI Taxonomy" id="2133944"/>
    <lineage>
        <taxon>Bacteria</taxon>
        <taxon>Pseudomonadati</taxon>
        <taxon>Bacteroidota</taxon>
        <taxon>Bacteroidia</taxon>
        <taxon>Bacteroidales</taxon>
        <taxon>Prevotellaceae</taxon>
        <taxon>Pseudoprevotella</taxon>
    </lineage>
</organism>
<gene>
    <name evidence="3" type="ORF">C7Y71_011715</name>
</gene>
<proteinExistence type="predicted"/>
<dbReference type="InterPro" id="IPR013783">
    <property type="entry name" value="Ig-like_fold"/>
</dbReference>
<evidence type="ECO:0000313" key="4">
    <source>
        <dbReference type="Proteomes" id="UP000249375"/>
    </source>
</evidence>
<evidence type="ECO:0000313" key="3">
    <source>
        <dbReference type="EMBL" id="QFQ13618.1"/>
    </source>
</evidence>
<keyword evidence="4" id="KW-1185">Reference proteome</keyword>
<keyword evidence="1" id="KW-1133">Transmembrane helix</keyword>
<keyword evidence="1" id="KW-0472">Membrane</keyword>
<dbReference type="KEGG" id="alq:C7Y71_011715"/>
<keyword evidence="1" id="KW-0812">Transmembrane</keyword>
<dbReference type="PROSITE" id="PS51498">
    <property type="entry name" value="MABP"/>
    <property type="match status" value="1"/>
</dbReference>
<feature type="transmembrane region" description="Helical" evidence="1">
    <location>
        <begin position="40"/>
        <end position="59"/>
    </location>
</feature>
<evidence type="ECO:0000259" key="2">
    <source>
        <dbReference type="PROSITE" id="PS51498"/>
    </source>
</evidence>
<dbReference type="EMBL" id="CP033459">
    <property type="protein sequence ID" value="QFQ13618.1"/>
    <property type="molecule type" value="Genomic_DNA"/>
</dbReference>
<dbReference type="GO" id="GO:0005975">
    <property type="term" value="P:carbohydrate metabolic process"/>
    <property type="evidence" value="ECO:0007669"/>
    <property type="project" value="UniProtKB-ARBA"/>
</dbReference>
<name>A0A5P8E9J3_9BACT</name>
<dbReference type="Gene3D" id="2.100.10.50">
    <property type="match status" value="1"/>
</dbReference>
<dbReference type="OrthoDB" id="976756at2"/>
<dbReference type="InterPro" id="IPR013320">
    <property type="entry name" value="ConA-like_dom_sf"/>
</dbReference>
<reference evidence="3 4" key="1">
    <citation type="submission" date="2018-11" db="EMBL/GenBank/DDBJ databases">
        <authorList>
            <person name="Na S.W."/>
            <person name="Baik M."/>
        </authorList>
    </citation>
    <scope>NUCLEOTIDE SEQUENCE [LARGE SCALE GENOMIC DNA]</scope>
    <source>
        <strain evidence="3 4">E39</strain>
    </source>
</reference>
<dbReference type="Gene3D" id="2.60.120.200">
    <property type="match status" value="3"/>
</dbReference>
<accession>A0A5P8E9J3</accession>